<dbReference type="Pfam" id="PF22521">
    <property type="entry name" value="HypF_C_2"/>
    <property type="match status" value="1"/>
</dbReference>
<dbReference type="GO" id="GO:0051604">
    <property type="term" value="P:protein maturation"/>
    <property type="evidence" value="ECO:0007669"/>
    <property type="project" value="TreeGrafter"/>
</dbReference>
<dbReference type="InterPro" id="IPR041440">
    <property type="entry name" value="HypF_C"/>
</dbReference>
<dbReference type="GO" id="GO:0003725">
    <property type="term" value="F:double-stranded RNA binding"/>
    <property type="evidence" value="ECO:0007669"/>
    <property type="project" value="InterPro"/>
</dbReference>
<dbReference type="PROSITE" id="PS51160">
    <property type="entry name" value="ACYLPHOSPHATASE_3"/>
    <property type="match status" value="1"/>
</dbReference>
<dbReference type="Pfam" id="PF00708">
    <property type="entry name" value="Acylphosphatase"/>
    <property type="match status" value="1"/>
</dbReference>
<dbReference type="PANTHER" id="PTHR42959:SF1">
    <property type="entry name" value="CARBAMOYLTRANSFERASE HYPF"/>
    <property type="match status" value="1"/>
</dbReference>
<dbReference type="Gene3D" id="3.90.870.50">
    <property type="match status" value="1"/>
</dbReference>
<dbReference type="RefSeq" id="WP_292751922.1">
    <property type="nucleotide sequence ID" value="NZ_SUTK01000001.1"/>
</dbReference>
<dbReference type="Gene3D" id="3.30.420.40">
    <property type="match status" value="1"/>
</dbReference>
<dbReference type="InterPro" id="IPR006070">
    <property type="entry name" value="Sua5-like_dom"/>
</dbReference>
<dbReference type="InterPro" id="IPR051060">
    <property type="entry name" value="Carbamoyltrans_HypF-like"/>
</dbReference>
<evidence type="ECO:0000256" key="9">
    <source>
        <dbReference type="PROSITE-ProRule" id="PRU00520"/>
    </source>
</evidence>
<keyword evidence="3" id="KW-0436">Ligase</keyword>
<proteinExistence type="inferred from homology"/>
<keyword evidence="9" id="KW-0378">Hydrolase</keyword>
<dbReference type="GO" id="GO:0016743">
    <property type="term" value="F:carboxyl- or carbamoyltransferase activity"/>
    <property type="evidence" value="ECO:0007669"/>
    <property type="project" value="UniProtKB-UniRule"/>
</dbReference>
<comment type="similarity">
    <text evidence="2 8">Belongs to the carbamoyltransferase HypF family.</text>
</comment>
<name>A0A8T3V7Q0_9EURY</name>
<feature type="domain" description="Acylphosphatase-like" evidence="10">
    <location>
        <begin position="3"/>
        <end position="87"/>
    </location>
</feature>
<dbReference type="PANTHER" id="PTHR42959">
    <property type="entry name" value="CARBAMOYLTRANSFERASE"/>
    <property type="match status" value="1"/>
</dbReference>
<dbReference type="InterPro" id="IPR036046">
    <property type="entry name" value="Acylphosphatase-like_dom_sf"/>
</dbReference>
<dbReference type="InterPro" id="IPR001792">
    <property type="entry name" value="Acylphosphatase-like_dom"/>
</dbReference>
<dbReference type="GO" id="GO:0016874">
    <property type="term" value="F:ligase activity"/>
    <property type="evidence" value="ECO:0007669"/>
    <property type="project" value="UniProtKB-UniRule"/>
</dbReference>
<evidence type="ECO:0000259" key="10">
    <source>
        <dbReference type="PROSITE" id="PS51160"/>
    </source>
</evidence>
<dbReference type="Pfam" id="PF07503">
    <property type="entry name" value="zf-HYPF"/>
    <property type="match status" value="2"/>
</dbReference>
<evidence type="ECO:0000256" key="7">
    <source>
        <dbReference type="ARBA" id="ARBA00048220"/>
    </source>
</evidence>
<dbReference type="InterPro" id="IPR011125">
    <property type="entry name" value="Znf_HypF"/>
</dbReference>
<keyword evidence="5" id="KW-0863">Zinc-finger</keyword>
<dbReference type="SUPFAM" id="SSF54975">
    <property type="entry name" value="Acylphosphatase/BLUF domain-like"/>
    <property type="match status" value="1"/>
</dbReference>
<reference evidence="12" key="1">
    <citation type="submission" date="2019-04" db="EMBL/GenBank/DDBJ databases">
        <title>Evolution of Biomass-Degrading Anaerobic Consortia Revealed by Metagenomics.</title>
        <authorList>
            <person name="Peng X."/>
        </authorList>
    </citation>
    <scope>NUCLEOTIDE SEQUENCE</scope>
    <source>
        <strain evidence="12">SIG18</strain>
    </source>
</reference>
<dbReference type="PIRSF" id="PIRSF006256">
    <property type="entry name" value="CMPcnvr_hdrg_mat"/>
    <property type="match status" value="1"/>
</dbReference>
<sequence length="746" mass="83473">MKALMILTQGIVQGVGFRPYVYRLAVDLDLKGYVRNLGNVVEIIIEGEKTSDFVDRLPKELPPIAKIDSMEVSEIEIENRTDFEIIESGDTYSGVSVIPPDIAICDKCLEEIRNPQDRRYKYPFNACTDCGPRFTVIESVPYDRIRTSMEDFPLCDDCLVEYKQPLDRRYHGEAICCSDCGPQMEIYEGNVKLDVENPIKKGAEILKDGKILAIKGIGGTHLVVDAYNDDAIKELRSRLNRPNQAFAVMCRDLESLEKYALLSEKEIETITSNKRPIVILKKNEGYRFPESLSPGLHNIGVMLPYSPMHYLLFDESDIDTYVMTSANIPGEPMMIENGEIINGVNDYSLVHNRRILNRCDDSVIRFRNNELSFIRRSRGYTPEPYTIRYDVNNLNVLALGPELDVTFSIAKGDKVYPSQHIGNTNKPKTLMFLRNAIENMERITKINEFDVIACDMHPHFFTTRLAHELAEKYGAEVLPVQHHHAHTVALANDHGIDEMISISADGVGYGSDGTSWGGEILYTDINSFERMAHLEPQLMPGGDVATRYPARMLASILKDDDLIGNYIDYFKYGEIEIKNIKKQIDAGINVGITTSTGRVLDSMAVALEICHERTYEGECSMKLESAAYYATKELEIPAVIEGNQLNTTEILREVVRLYQNGEKKADVAAAGQIAVAIGLSELAIQAADKKQVSDIGATGGVFYNEAITECVKNYVEENSYNFIQHLNTCAGDGSVSLGQSIVAKKI</sequence>
<dbReference type="InterPro" id="IPR017945">
    <property type="entry name" value="DHBP_synth_RibB-like_a/b_dom"/>
</dbReference>
<feature type="active site" evidence="9">
    <location>
        <position position="18"/>
    </location>
</feature>
<keyword evidence="4" id="KW-0479">Metal-binding</keyword>
<dbReference type="Pfam" id="PF17788">
    <property type="entry name" value="HypF_C"/>
    <property type="match status" value="1"/>
</dbReference>
<dbReference type="Gene3D" id="3.30.110.120">
    <property type="match status" value="1"/>
</dbReference>
<dbReference type="AlphaFoldDB" id="A0A8T3V7Q0"/>
<gene>
    <name evidence="12" type="primary">hypF</name>
    <name evidence="12" type="ORF">E7Z79_00410</name>
</gene>
<evidence type="ECO:0000256" key="8">
    <source>
        <dbReference type="PIRNR" id="PIRNR006256"/>
    </source>
</evidence>
<comment type="caution">
    <text evidence="12">The sequence shown here is derived from an EMBL/GenBank/DDBJ whole genome shotgun (WGS) entry which is preliminary data.</text>
</comment>
<dbReference type="GO" id="GO:0003998">
    <property type="term" value="F:acylphosphatase activity"/>
    <property type="evidence" value="ECO:0007669"/>
    <property type="project" value="UniProtKB-EC"/>
</dbReference>
<dbReference type="NCBIfam" id="TIGR00143">
    <property type="entry name" value="hypF"/>
    <property type="match status" value="1"/>
</dbReference>
<evidence type="ECO:0000259" key="11">
    <source>
        <dbReference type="PROSITE" id="PS51163"/>
    </source>
</evidence>
<evidence type="ECO:0000256" key="2">
    <source>
        <dbReference type="ARBA" id="ARBA00008097"/>
    </source>
</evidence>
<comment type="catalytic activity">
    <reaction evidence="9">
        <text>an acyl phosphate + H2O = a carboxylate + phosphate + H(+)</text>
        <dbReference type="Rhea" id="RHEA:14965"/>
        <dbReference type="ChEBI" id="CHEBI:15377"/>
        <dbReference type="ChEBI" id="CHEBI:15378"/>
        <dbReference type="ChEBI" id="CHEBI:29067"/>
        <dbReference type="ChEBI" id="CHEBI:43474"/>
        <dbReference type="ChEBI" id="CHEBI:59918"/>
        <dbReference type="EC" id="3.6.1.7"/>
    </reaction>
</comment>
<comment type="catalytic activity">
    <reaction evidence="7">
        <text>C-terminal L-cysteinyl-[HypE protein] + carbamoyl phosphate + ATP + H2O = C-terminal S-carboxamide-L-cysteinyl-[HypE protein] + AMP + phosphate + diphosphate + H(+)</text>
        <dbReference type="Rhea" id="RHEA:55636"/>
        <dbReference type="Rhea" id="RHEA-COMP:14247"/>
        <dbReference type="Rhea" id="RHEA-COMP:14392"/>
        <dbReference type="ChEBI" id="CHEBI:15377"/>
        <dbReference type="ChEBI" id="CHEBI:15378"/>
        <dbReference type="ChEBI" id="CHEBI:30616"/>
        <dbReference type="ChEBI" id="CHEBI:33019"/>
        <dbReference type="ChEBI" id="CHEBI:43474"/>
        <dbReference type="ChEBI" id="CHEBI:58228"/>
        <dbReference type="ChEBI" id="CHEBI:76913"/>
        <dbReference type="ChEBI" id="CHEBI:139126"/>
        <dbReference type="ChEBI" id="CHEBI:456215"/>
    </reaction>
</comment>
<evidence type="ECO:0000313" key="12">
    <source>
        <dbReference type="EMBL" id="MBE6500889.1"/>
    </source>
</evidence>
<comment type="pathway">
    <text evidence="1">Protein modification; [NiFe] hydrogenase maturation.</text>
</comment>
<keyword evidence="6" id="KW-0862">Zinc</keyword>
<evidence type="ECO:0000256" key="1">
    <source>
        <dbReference type="ARBA" id="ARBA00004711"/>
    </source>
</evidence>
<dbReference type="GO" id="GO:0008270">
    <property type="term" value="F:zinc ion binding"/>
    <property type="evidence" value="ECO:0007669"/>
    <property type="project" value="UniProtKB-KW"/>
</dbReference>
<organism evidence="12 13">
    <name type="scientific">Methanobrevibacter thaueri</name>
    <dbReference type="NCBI Taxonomy" id="190975"/>
    <lineage>
        <taxon>Archaea</taxon>
        <taxon>Methanobacteriati</taxon>
        <taxon>Methanobacteriota</taxon>
        <taxon>Methanomada group</taxon>
        <taxon>Methanobacteria</taxon>
        <taxon>Methanobacteriales</taxon>
        <taxon>Methanobacteriaceae</taxon>
        <taxon>Methanobrevibacter</taxon>
    </lineage>
</organism>
<feature type="active site" evidence="9">
    <location>
        <position position="36"/>
    </location>
</feature>
<evidence type="ECO:0000313" key="13">
    <source>
        <dbReference type="Proteomes" id="UP000783037"/>
    </source>
</evidence>
<dbReference type="InterPro" id="IPR004421">
    <property type="entry name" value="Carbamoyltransferase_HypF"/>
</dbReference>
<dbReference type="EC" id="6.2.-.-" evidence="8"/>
<dbReference type="Gene3D" id="3.30.420.360">
    <property type="match status" value="1"/>
</dbReference>
<dbReference type="InterPro" id="IPR055128">
    <property type="entry name" value="HypF_C_2"/>
</dbReference>
<dbReference type="Pfam" id="PF01300">
    <property type="entry name" value="Sua5_yciO_yrdC"/>
    <property type="match status" value="1"/>
</dbReference>
<evidence type="ECO:0000256" key="4">
    <source>
        <dbReference type="ARBA" id="ARBA00022723"/>
    </source>
</evidence>
<dbReference type="Proteomes" id="UP000783037">
    <property type="component" value="Unassembled WGS sequence"/>
</dbReference>
<feature type="domain" description="YrdC-like" evidence="11">
    <location>
        <begin position="196"/>
        <end position="379"/>
    </location>
</feature>
<accession>A0A8T3V7Q0</accession>
<protein>
    <recommendedName>
        <fullName evidence="8">Carbamoyltransferase</fullName>
        <ecNumber evidence="8">6.2.-.-</ecNumber>
    </recommendedName>
</protein>
<evidence type="ECO:0000256" key="5">
    <source>
        <dbReference type="ARBA" id="ARBA00022771"/>
    </source>
</evidence>
<dbReference type="EMBL" id="SUTK01000001">
    <property type="protein sequence ID" value="MBE6500889.1"/>
    <property type="molecule type" value="Genomic_DNA"/>
</dbReference>
<evidence type="ECO:0000256" key="3">
    <source>
        <dbReference type="ARBA" id="ARBA00022598"/>
    </source>
</evidence>
<dbReference type="PROSITE" id="PS51163">
    <property type="entry name" value="YRDC"/>
    <property type="match status" value="1"/>
</dbReference>
<dbReference type="SUPFAM" id="SSF55821">
    <property type="entry name" value="YrdC/RibB"/>
    <property type="match status" value="1"/>
</dbReference>
<evidence type="ECO:0000256" key="6">
    <source>
        <dbReference type="ARBA" id="ARBA00022833"/>
    </source>
</evidence>